<dbReference type="PROSITE" id="PS50929">
    <property type="entry name" value="ABC_TM1F"/>
    <property type="match status" value="1"/>
</dbReference>
<dbReference type="InterPro" id="IPR050173">
    <property type="entry name" value="ABC_transporter_C-like"/>
</dbReference>
<evidence type="ECO:0000256" key="3">
    <source>
        <dbReference type="ARBA" id="ARBA00022741"/>
    </source>
</evidence>
<dbReference type="GO" id="GO:0140359">
    <property type="term" value="F:ABC-type transporter activity"/>
    <property type="evidence" value="ECO:0007669"/>
    <property type="project" value="InterPro"/>
</dbReference>
<accession>L8WFL7</accession>
<comment type="caution">
    <text evidence="10">The sequence shown here is derived from an EMBL/GenBank/DDBJ whole genome shotgun (WGS) entry which is preliminary data.</text>
</comment>
<dbReference type="PANTHER" id="PTHR24223:SF356">
    <property type="entry name" value="ATP-BINDING CASSETTE TRANSPORTER ABC4"/>
    <property type="match status" value="1"/>
</dbReference>
<dbReference type="AlphaFoldDB" id="L8WFL7"/>
<dbReference type="OrthoDB" id="6500128at2759"/>
<evidence type="ECO:0000256" key="7">
    <source>
        <dbReference type="SAM" id="MobiDB-lite"/>
    </source>
</evidence>
<organism evidence="10 11">
    <name type="scientific">Thanatephorus cucumeris (strain AG1-IA)</name>
    <name type="common">Rice sheath blight fungus</name>
    <name type="synonym">Rhizoctonia solani</name>
    <dbReference type="NCBI Taxonomy" id="983506"/>
    <lineage>
        <taxon>Eukaryota</taxon>
        <taxon>Fungi</taxon>
        <taxon>Dikarya</taxon>
        <taxon>Basidiomycota</taxon>
        <taxon>Agaricomycotina</taxon>
        <taxon>Agaricomycetes</taxon>
        <taxon>Cantharellales</taxon>
        <taxon>Ceratobasidiaceae</taxon>
        <taxon>Rhizoctonia</taxon>
        <taxon>Rhizoctonia solani AG-1</taxon>
    </lineage>
</organism>
<evidence type="ECO:0000256" key="2">
    <source>
        <dbReference type="ARBA" id="ARBA00022692"/>
    </source>
</evidence>
<sequence>MTSVYSPDKSYTNIAVPTGHVGSAASRMVIGKSSPLLALATSLTCCDQTSLTILSNTLVRPPGPFHQLEGSDQPFFQTYFIPCICAIASIVLVSLQVWLFKRRHGQSPNNDQADFQVYQHNRKTIFVWKAIRLISCAALTVFAITIAFSGPGQTCLSEHCTSVAYSALLAITSLFASRQMQLTVNSHLVVLLLVAFGVQAWNYLVPFALSNKDPNKLLYGWPIWTHISLLGLAAVVIPLCVPRLYIPLDPKNPSPPNPEQTASLISLMTYTYLNPIIFAAYRAPKLEYDQLPPLADYDHAAVLRQRGLDTIDPMNTERNKNQHIFWGLMRIFWREYSLMGFLAVTQVRTICTIKTPRLSLIIELGYDGTLRPTSYSLPPKDRVWVIWLFFGPVIGSLAMQCCFVRAEAILTQVIFEHSLRLRMVTEAANKVSGTNDMASELERPVTESEEADGSESATVAASADSAGAKGNEQADDSGSNIVGKINNLMSTDLGNILEGRDFLFLVTYAPFEIVCSAILLYWILGWSAVVGMVCMVLFFPLPRKVAQLVNGIQVEKMKKTDARVQGITEGELLAVYSYRRLLTICAPPLHDTVMSVIRMIKLFGWENKIKAQVDAKREDELHWYKKKRVLVLFNLVTKYFTQSHEAGERNADVSLCSYTLPMIVMMITFACHTLVFKHTLDASMVFSSIGVFELLRNQLHFVFSEITTAVQAKVSLDRVDDFLKNVSHSYLELLDAYARNTVGTSVESTGPHSSAIGFHNATFTWTKRPTLASTSSTRNFKLVIDQELLFHRGKINMIVGPTGCGKTSLLLALLGEMHFTTDSSDSWFALPKEGGIAYAAQEAWVLNDSIRGFSALANVYPVLSQCALDKDMELFDAGDQTEVGEKGLTLRQVDRNHYLYKLDI</sequence>
<dbReference type="GO" id="GO:0016020">
    <property type="term" value="C:membrane"/>
    <property type="evidence" value="ECO:0007669"/>
    <property type="project" value="InterPro"/>
</dbReference>
<feature type="transmembrane region" description="Helical" evidence="8">
    <location>
        <begin position="79"/>
        <end position="100"/>
    </location>
</feature>
<keyword evidence="11" id="KW-1185">Reference proteome</keyword>
<dbReference type="Proteomes" id="UP000011668">
    <property type="component" value="Unassembled WGS sequence"/>
</dbReference>
<feature type="transmembrane region" description="Helical" evidence="8">
    <location>
        <begin position="188"/>
        <end position="209"/>
    </location>
</feature>
<reference evidence="10 11" key="1">
    <citation type="journal article" date="2013" name="Nat. Commun.">
        <title>The evolution and pathogenic mechanisms of the rice sheath blight pathogen.</title>
        <authorList>
            <person name="Zheng A."/>
            <person name="Lin R."/>
            <person name="Xu L."/>
            <person name="Qin P."/>
            <person name="Tang C."/>
            <person name="Ai P."/>
            <person name="Zhang D."/>
            <person name="Liu Y."/>
            <person name="Sun Z."/>
            <person name="Feng H."/>
            <person name="Wang Y."/>
            <person name="Chen Y."/>
            <person name="Liang X."/>
            <person name="Fu R."/>
            <person name="Li Q."/>
            <person name="Zhang J."/>
            <person name="Yu X."/>
            <person name="Xie Z."/>
            <person name="Ding L."/>
            <person name="Guan P."/>
            <person name="Tang J."/>
            <person name="Liang Y."/>
            <person name="Wang S."/>
            <person name="Deng Q."/>
            <person name="Li S."/>
            <person name="Zhu J."/>
            <person name="Wang L."/>
            <person name="Liu H."/>
            <person name="Li P."/>
        </authorList>
    </citation>
    <scope>NUCLEOTIDE SEQUENCE [LARGE SCALE GENOMIC DNA]</scope>
    <source>
        <strain evidence="11">AG-1 IA</strain>
    </source>
</reference>
<evidence type="ECO:0000256" key="1">
    <source>
        <dbReference type="ARBA" id="ARBA00022448"/>
    </source>
</evidence>
<evidence type="ECO:0000256" key="4">
    <source>
        <dbReference type="ARBA" id="ARBA00022840"/>
    </source>
</evidence>
<evidence type="ECO:0000256" key="6">
    <source>
        <dbReference type="ARBA" id="ARBA00023136"/>
    </source>
</evidence>
<evidence type="ECO:0000313" key="10">
    <source>
        <dbReference type="EMBL" id="ELU36971.1"/>
    </source>
</evidence>
<evidence type="ECO:0000256" key="5">
    <source>
        <dbReference type="ARBA" id="ARBA00022989"/>
    </source>
</evidence>
<keyword evidence="1" id="KW-0813">Transport</keyword>
<dbReference type="HOGENOM" id="CLU_000604_27_6_1"/>
<dbReference type="Pfam" id="PF00664">
    <property type="entry name" value="ABC_membrane"/>
    <property type="match status" value="1"/>
</dbReference>
<proteinExistence type="predicted"/>
<dbReference type="InterPro" id="IPR011527">
    <property type="entry name" value="ABC1_TM_dom"/>
</dbReference>
<dbReference type="InterPro" id="IPR027417">
    <property type="entry name" value="P-loop_NTPase"/>
</dbReference>
<feature type="domain" description="ABC transmembrane type-1" evidence="9">
    <location>
        <begin position="482"/>
        <end position="627"/>
    </location>
</feature>
<dbReference type="InterPro" id="IPR036640">
    <property type="entry name" value="ABC1_TM_sf"/>
</dbReference>
<dbReference type="STRING" id="983506.L8WFL7"/>
<dbReference type="Gene3D" id="3.40.50.300">
    <property type="entry name" value="P-loop containing nucleotide triphosphate hydrolases"/>
    <property type="match status" value="1"/>
</dbReference>
<keyword evidence="2 8" id="KW-0812">Transmembrane</keyword>
<evidence type="ECO:0000313" key="11">
    <source>
        <dbReference type="Proteomes" id="UP000011668"/>
    </source>
</evidence>
<dbReference type="PANTHER" id="PTHR24223">
    <property type="entry name" value="ATP-BINDING CASSETTE SUB-FAMILY C"/>
    <property type="match status" value="1"/>
</dbReference>
<dbReference type="EMBL" id="AFRT01002915">
    <property type="protein sequence ID" value="ELU36971.1"/>
    <property type="molecule type" value="Genomic_DNA"/>
</dbReference>
<feature type="transmembrane region" description="Helical" evidence="8">
    <location>
        <begin position="519"/>
        <end position="541"/>
    </location>
</feature>
<feature type="transmembrane region" description="Helical" evidence="8">
    <location>
        <begin position="221"/>
        <end position="241"/>
    </location>
</feature>
<dbReference type="SUPFAM" id="SSF90123">
    <property type="entry name" value="ABC transporter transmembrane region"/>
    <property type="match status" value="1"/>
</dbReference>
<gene>
    <name evidence="10" type="ORF">AG1IA_09009</name>
</gene>
<feature type="transmembrane region" description="Helical" evidence="8">
    <location>
        <begin position="130"/>
        <end position="150"/>
    </location>
</feature>
<name>L8WFL7_THACA</name>
<feature type="region of interest" description="Disordered" evidence="7">
    <location>
        <begin position="436"/>
        <end position="456"/>
    </location>
</feature>
<dbReference type="Gene3D" id="1.20.1560.10">
    <property type="entry name" value="ABC transporter type 1, transmembrane domain"/>
    <property type="match status" value="1"/>
</dbReference>
<keyword evidence="5 8" id="KW-1133">Transmembrane helix</keyword>
<dbReference type="CDD" id="cd18596">
    <property type="entry name" value="ABC_6TM_VMR1_D1_like"/>
    <property type="match status" value="1"/>
</dbReference>
<keyword evidence="6 8" id="KW-0472">Membrane</keyword>
<keyword evidence="3" id="KW-0547">Nucleotide-binding</keyword>
<dbReference type="GO" id="GO:0005524">
    <property type="term" value="F:ATP binding"/>
    <property type="evidence" value="ECO:0007669"/>
    <property type="project" value="UniProtKB-KW"/>
</dbReference>
<dbReference type="OMA" id="PIWTHIS"/>
<protein>
    <submittedName>
        <fullName evidence="10">Multidrug resistance-associated ABC transporter</fullName>
    </submittedName>
</protein>
<keyword evidence="4" id="KW-0067">ATP-binding</keyword>
<evidence type="ECO:0000256" key="8">
    <source>
        <dbReference type="SAM" id="Phobius"/>
    </source>
</evidence>
<dbReference type="SUPFAM" id="SSF52540">
    <property type="entry name" value="P-loop containing nucleoside triphosphate hydrolases"/>
    <property type="match status" value="1"/>
</dbReference>
<evidence type="ECO:0000259" key="9">
    <source>
        <dbReference type="PROSITE" id="PS50929"/>
    </source>
</evidence>